<protein>
    <recommendedName>
        <fullName evidence="5">Lipoprotein</fullName>
    </recommendedName>
</protein>
<organism evidence="3 4">
    <name type="scientific">Candidatus Sulfotelmatobacter kueseliae</name>
    <dbReference type="NCBI Taxonomy" id="2042962"/>
    <lineage>
        <taxon>Bacteria</taxon>
        <taxon>Pseudomonadati</taxon>
        <taxon>Acidobacteriota</taxon>
        <taxon>Terriglobia</taxon>
        <taxon>Terriglobales</taxon>
        <taxon>Candidatus Korobacteraceae</taxon>
        <taxon>Candidatus Sulfotelmatobacter</taxon>
    </lineage>
</organism>
<dbReference type="Proteomes" id="UP000238701">
    <property type="component" value="Unassembled WGS sequence"/>
</dbReference>
<accession>A0A2U3L674</accession>
<proteinExistence type="predicted"/>
<sequence>MRRFALALYVCLLVSLVNLAGFAQDSPIGDVARAARAQRSQAPHANKVVTDEDIGPQVGPLSETDDPDEVVNKAAVALKADTQHTCRNELSNNSGPGYYTETIREVAGPDRAHLVINRTRVEPAHSELIVIGQDIYSRSGAGPWVKTAGSSVMPPTPLPEALWNHYSGGEIRLTGRNVIAGTIVFVYETKYHPGGVSGRDRAIEFWIGIKDGLLRRVQMVDSEASSRVTAPTVQRDVTTCSYGQVAEIKPPM</sequence>
<dbReference type="EMBL" id="OMOD01000171">
    <property type="protein sequence ID" value="SPF47414.1"/>
    <property type="molecule type" value="Genomic_DNA"/>
</dbReference>
<feature type="signal peptide" evidence="2">
    <location>
        <begin position="1"/>
        <end position="23"/>
    </location>
</feature>
<dbReference type="AlphaFoldDB" id="A0A2U3L674"/>
<keyword evidence="2" id="KW-0732">Signal</keyword>
<evidence type="ECO:0000313" key="4">
    <source>
        <dbReference type="Proteomes" id="UP000238701"/>
    </source>
</evidence>
<feature type="chain" id="PRO_5015582896" description="Lipoprotein" evidence="2">
    <location>
        <begin position="24"/>
        <end position="252"/>
    </location>
</feature>
<reference evidence="4" key="1">
    <citation type="submission" date="2018-02" db="EMBL/GenBank/DDBJ databases">
        <authorList>
            <person name="Hausmann B."/>
        </authorList>
    </citation>
    <scope>NUCLEOTIDE SEQUENCE [LARGE SCALE GENOMIC DNA]</scope>
    <source>
        <strain evidence="4">Peat soil MAG SbA1</strain>
    </source>
</reference>
<evidence type="ECO:0008006" key="5">
    <source>
        <dbReference type="Google" id="ProtNLM"/>
    </source>
</evidence>
<evidence type="ECO:0000256" key="1">
    <source>
        <dbReference type="SAM" id="MobiDB-lite"/>
    </source>
</evidence>
<name>A0A2U3L674_9BACT</name>
<evidence type="ECO:0000313" key="3">
    <source>
        <dbReference type="EMBL" id="SPF47414.1"/>
    </source>
</evidence>
<feature type="region of interest" description="Disordered" evidence="1">
    <location>
        <begin position="39"/>
        <end position="67"/>
    </location>
</feature>
<evidence type="ECO:0000256" key="2">
    <source>
        <dbReference type="SAM" id="SignalP"/>
    </source>
</evidence>
<gene>
    <name evidence="3" type="ORF">SBA1_740028</name>
</gene>